<protein>
    <submittedName>
        <fullName evidence="1">Uncharacterized protein</fullName>
    </submittedName>
</protein>
<accession>C7RVG4</accession>
<organism evidence="1">
    <name type="scientific">Accumulibacter regalis</name>
    <dbReference type="NCBI Taxonomy" id="522306"/>
    <lineage>
        <taxon>Bacteria</taxon>
        <taxon>Pseudomonadati</taxon>
        <taxon>Pseudomonadota</taxon>
        <taxon>Betaproteobacteria</taxon>
        <taxon>Candidatus Accumulibacter</taxon>
    </lineage>
</organism>
<name>C7RVG4_ACCRE</name>
<evidence type="ECO:0000313" key="1">
    <source>
        <dbReference type="EMBL" id="ACV36437.1"/>
    </source>
</evidence>
<reference evidence="1" key="2">
    <citation type="submission" date="2009-09" db="EMBL/GenBank/DDBJ databases">
        <title>Complete sequence of chromosome of Candidatus Accumulibacter phosphatis clade IIA str. UW-1.</title>
        <authorList>
            <consortium name="US DOE Joint Genome Institute"/>
            <person name="Martin H.G."/>
            <person name="Ivanova N."/>
            <person name="Kunin V."/>
            <person name="Warnecke F."/>
            <person name="Barry K."/>
            <person name="He S."/>
            <person name="Salamov A."/>
            <person name="Szeto E."/>
            <person name="Dalin E."/>
            <person name="Pangilinan J.L."/>
            <person name="Lapidus A."/>
            <person name="Lowry S."/>
            <person name="Kyrpides N.C."/>
            <person name="McMahon K.D."/>
            <person name="Hugenholtz P."/>
        </authorList>
    </citation>
    <scope>NUCLEOTIDE SEQUENCE [LARGE SCALE GENOMIC DNA]</scope>
    <source>
        <strain evidence="1">UW-1</strain>
    </source>
</reference>
<gene>
    <name evidence="1" type="ordered locus">CAP2UW1_3165</name>
</gene>
<dbReference type="EMBL" id="CP001715">
    <property type="protein sequence ID" value="ACV36437.1"/>
    <property type="molecule type" value="Genomic_DNA"/>
</dbReference>
<dbReference type="KEGG" id="app:CAP2UW1_3165"/>
<proteinExistence type="predicted"/>
<reference evidence="1" key="1">
    <citation type="submission" date="2009-08" db="EMBL/GenBank/DDBJ databases">
        <authorList>
            <consortium name="US DOE Joint Genome Institute"/>
            <person name="Lucas S."/>
            <person name="Copeland A."/>
            <person name="Lapidus A."/>
            <person name="Glavina del Rio T."/>
            <person name="Dalin E."/>
            <person name="Tice H."/>
            <person name="Bruce D."/>
            <person name="Barry K."/>
            <person name="Pitluck S."/>
            <person name="Lowry S."/>
            <person name="Larimer F."/>
            <person name="Land M."/>
            <person name="Hauser L."/>
            <person name="Kyrpides N."/>
            <person name="Ivanova N."/>
            <person name="McMahon K.D."/>
            <person name="Hugenholtz P."/>
        </authorList>
    </citation>
    <scope>NUCLEOTIDE SEQUENCE</scope>
    <source>
        <strain evidence="1">UW-1</strain>
    </source>
</reference>
<dbReference type="HOGENOM" id="CLU_3303039_0_0_4"/>
<sequence length="39" mass="4509">MLLFVQNKRIFAGLSVSRWGWLLHNAAKNTVGARKKRLK</sequence>
<dbReference type="AlphaFoldDB" id="C7RVG4"/>
<dbReference type="STRING" id="522306.CAP2UW1_3165"/>